<keyword evidence="4" id="KW-1185">Reference proteome</keyword>
<dbReference type="EMBL" id="SJSN01000012">
    <property type="protein sequence ID" value="TCD05837.1"/>
    <property type="molecule type" value="Genomic_DNA"/>
</dbReference>
<keyword evidence="1" id="KW-0732">Signal</keyword>
<gene>
    <name evidence="3" type="ORF">EZ449_15340</name>
</gene>
<comment type="caution">
    <text evidence="3">The sequence shown here is derived from an EMBL/GenBank/DDBJ whole genome shotgun (WGS) entry which is preliminary data.</text>
</comment>
<dbReference type="PANTHER" id="PTHR32305">
    <property type="match status" value="1"/>
</dbReference>
<dbReference type="Gene3D" id="2.180.10.10">
    <property type="entry name" value="RHS repeat-associated core"/>
    <property type="match status" value="1"/>
</dbReference>
<feature type="signal peptide" evidence="1">
    <location>
        <begin position="1"/>
        <end position="25"/>
    </location>
</feature>
<evidence type="ECO:0000256" key="1">
    <source>
        <dbReference type="SAM" id="SignalP"/>
    </source>
</evidence>
<dbReference type="InterPro" id="IPR045619">
    <property type="entry name" value="DUF6443"/>
</dbReference>
<protein>
    <submittedName>
        <fullName evidence="3">RHS repeat-associated core domain-containing protein</fullName>
    </submittedName>
</protein>
<sequence length="1059" mass="117433">MLNNRISIYRLLAILSLPMGGAAYGQSPSGNQNYIVETTVRVPDKKTGASLSTLGVAGANRTIQYLDGLGRPLQSVQWQASPSGKDIIQPVEYDAFGREARKYLPYVDLPGTANGSFRSGAAASQGGFYASPPTGVSVNTYPFAQTQFEPSPLNRVEQQGSPGAAWQLSAGHTQRLEYGTNAGEVRLWAVNGGGASSSGSYVAGRLYRTTSRDENWKTSDGNMGKVDEYKDLEGRVVLKRVWETDTRSLSTYYLYDDLGNLRYVLPPALNENGAGITSFADNDANFNNYIYAYRYDGRNRVVEKKLPGKGWEYLVYNKLDQLVMSQDAVQRGKSPQEWLFTKYDAFGRSVLTGSYVDDLHGGAANNNYRADFQSIANVNSAYEVRNTADGSTGYTNNAIPQGSIGEYLSMSYYDDYTAPGMPYDQSLSFSTRTKGLATASKVKVLGTSNWLWTVSYYDDLGKMVRSYAQHYLSDTQNTDNYDELSITYGFTGEVLSSNRIHHTAVLNTTIANIYTYDHVGRKKQARSQITSGSTVGDNVLLSELSYNELGQLLNKQLAGGMQTTGYSYNERGWLSSSRSDQFSLLLNYDDNSAVPSARRQYNGNISSSLWGAGNGTLANAYRYEYDGLNRLTKGVSSGINMSEELTYDLMGNIASLNRDGTGANLYTYHNGGNMLRSVANVTTQDYGYDANGSATTDGRNGMTIIYNMLNLPSTATKFGVSVAYTYDATGTKLTKNSNGNIRRYISGIEYSGNNIEIIHTDEGIAQNNNGVYTYQYNLSDHLGNVRYSFDIYGGAVRRLQQDDYYAFGKRNSVSVGSNKYLYNGKEVQDELGEQYDYGARFYDPVIGRWNVVDPLAEGTDDISTYSYGMNNPVLMIDPDGMKADTTMAILLKEVNITGKKVMEPVHGFWNNIYYGLFPREIEVKIFGRNRTVAVSNGGYAYNPFLIKMEVPDIGLKGGFNSIYKGLKKGLPYIGKAFNVFKRYSKAERLLMEIEPVLNGIDDPRLLRAVEQKVLEYSKSKGAVANIRNAFDPKRKDYVEYAQKATVWLEKNAPNWKNSF</sequence>
<dbReference type="InterPro" id="IPR022385">
    <property type="entry name" value="Rhs_assc_core"/>
</dbReference>
<dbReference type="NCBIfam" id="TIGR03696">
    <property type="entry name" value="Rhs_assc_core"/>
    <property type="match status" value="1"/>
</dbReference>
<evidence type="ECO:0000313" key="3">
    <source>
        <dbReference type="EMBL" id="TCD05837.1"/>
    </source>
</evidence>
<evidence type="ECO:0000313" key="4">
    <source>
        <dbReference type="Proteomes" id="UP000291485"/>
    </source>
</evidence>
<feature type="chain" id="PRO_5020833702" evidence="1">
    <location>
        <begin position="26"/>
        <end position="1059"/>
    </location>
</feature>
<name>A0A4V2MMD7_9SPHI</name>
<dbReference type="OrthoDB" id="1191296at2"/>
<dbReference type="Proteomes" id="UP000291485">
    <property type="component" value="Unassembled WGS sequence"/>
</dbReference>
<feature type="domain" description="DUF6443" evidence="2">
    <location>
        <begin position="42"/>
        <end position="179"/>
    </location>
</feature>
<dbReference type="PANTHER" id="PTHR32305:SF15">
    <property type="entry name" value="PROTEIN RHSA-RELATED"/>
    <property type="match status" value="1"/>
</dbReference>
<dbReference type="RefSeq" id="WP_131560392.1">
    <property type="nucleotide sequence ID" value="NZ_SJSN01000012.1"/>
</dbReference>
<evidence type="ECO:0000259" key="2">
    <source>
        <dbReference type="Pfam" id="PF20041"/>
    </source>
</evidence>
<dbReference type="Pfam" id="PF20041">
    <property type="entry name" value="DUF6443"/>
    <property type="match status" value="1"/>
</dbReference>
<accession>A0A4V2MMD7</accession>
<reference evidence="3 4" key="1">
    <citation type="submission" date="2019-02" db="EMBL/GenBank/DDBJ databases">
        <title>Pedobacter sp. RP-3-11 sp. nov., isolated from Arctic soil.</title>
        <authorList>
            <person name="Dahal R.H."/>
        </authorList>
    </citation>
    <scope>NUCLEOTIDE SEQUENCE [LARGE SCALE GENOMIC DNA]</scope>
    <source>
        <strain evidence="3 4">RP-3-11</strain>
    </source>
</reference>
<dbReference type="AlphaFoldDB" id="A0A4V2MMD7"/>
<dbReference type="InterPro" id="IPR050708">
    <property type="entry name" value="T6SS_VgrG/RHS"/>
</dbReference>
<proteinExistence type="predicted"/>
<organism evidence="3 4">
    <name type="scientific">Pedobacter frigidisoli</name>
    <dbReference type="NCBI Taxonomy" id="2530455"/>
    <lineage>
        <taxon>Bacteria</taxon>
        <taxon>Pseudomonadati</taxon>
        <taxon>Bacteroidota</taxon>
        <taxon>Sphingobacteriia</taxon>
        <taxon>Sphingobacteriales</taxon>
        <taxon>Sphingobacteriaceae</taxon>
        <taxon>Pedobacter</taxon>
    </lineage>
</organism>